<keyword evidence="7" id="KW-0963">Cytoplasm</keyword>
<accession>A0ABV7KUV6</accession>
<dbReference type="InterPro" id="IPR006361">
    <property type="entry name" value="Uroporphyrinogen_deCO2ase_HemE"/>
</dbReference>
<dbReference type="Gene3D" id="3.20.20.210">
    <property type="match status" value="1"/>
</dbReference>
<keyword evidence="4 7" id="KW-0210">Decarboxylase</keyword>
<evidence type="ECO:0000259" key="10">
    <source>
        <dbReference type="PROSITE" id="PS00906"/>
    </source>
</evidence>
<dbReference type="GO" id="GO:0004853">
    <property type="term" value="F:uroporphyrinogen decarboxylase activity"/>
    <property type="evidence" value="ECO:0007669"/>
    <property type="project" value="UniProtKB-EC"/>
</dbReference>
<dbReference type="PROSITE" id="PS00906">
    <property type="entry name" value="UROD_1"/>
    <property type="match status" value="1"/>
</dbReference>
<keyword evidence="5 7" id="KW-0456">Lyase</keyword>
<dbReference type="NCBIfam" id="TIGR01464">
    <property type="entry name" value="hemE"/>
    <property type="match status" value="1"/>
</dbReference>
<dbReference type="CDD" id="cd00717">
    <property type="entry name" value="URO-D"/>
    <property type="match status" value="1"/>
</dbReference>
<organism evidence="12 13">
    <name type="scientific">Marinibaculum pumilum</name>
    <dbReference type="NCBI Taxonomy" id="1766165"/>
    <lineage>
        <taxon>Bacteria</taxon>
        <taxon>Pseudomonadati</taxon>
        <taxon>Pseudomonadota</taxon>
        <taxon>Alphaproteobacteria</taxon>
        <taxon>Rhodospirillales</taxon>
        <taxon>Rhodospirillaceae</taxon>
        <taxon>Marinibaculum</taxon>
    </lineage>
</organism>
<dbReference type="SUPFAM" id="SSF51726">
    <property type="entry name" value="UROD/MetE-like"/>
    <property type="match status" value="1"/>
</dbReference>
<feature type="binding site" evidence="7">
    <location>
        <position position="78"/>
    </location>
    <ligand>
        <name>substrate</name>
    </ligand>
</feature>
<name>A0ABV7KUV6_9PROT</name>
<dbReference type="EC" id="4.1.1.37" evidence="3 7"/>
<sequence>MTAANADKSLLAVARGRRRTPPPAWLMRQAGRYLPEYREVRARAGSFLDLCFQPEMAAEVTLQPIRRFGFDAAILFADILLLPHALGREVRFVEGEGPRLDPLQDAATIAGLQDIDPLPALAPVFETVSRVQQALPDDCTLIGFAGAPWTVATYMVAGGTEREQVQARLFAYREPAAFQSLIDRLTETTIAYLEAQIAAGAEAVKLFDSWSGALAPAEFRRWCQLPAARIVATLHARHPDVPVIGFPRGCGGLLTEYAASTGVDVIALDTGTDPAWADRVLPPGLPVQGNLDPLALIAGGGALEQAVAGILAALGNRPHVFNLGHGILPQTPPDNVAALLRLLRGD</sequence>
<evidence type="ECO:0000313" key="13">
    <source>
        <dbReference type="Proteomes" id="UP001595528"/>
    </source>
</evidence>
<comment type="pathway">
    <text evidence="1 7 8">Porphyrin-containing compound metabolism; protoporphyrin-IX biosynthesis; coproporphyrinogen-III from 5-aminolevulinate: step 4/4.</text>
</comment>
<comment type="subunit">
    <text evidence="7">Homodimer.</text>
</comment>
<evidence type="ECO:0000256" key="5">
    <source>
        <dbReference type="ARBA" id="ARBA00023239"/>
    </source>
</evidence>
<evidence type="ECO:0000256" key="9">
    <source>
        <dbReference type="RuleBase" id="RU004169"/>
    </source>
</evidence>
<dbReference type="PANTHER" id="PTHR21091:SF169">
    <property type="entry name" value="UROPORPHYRINOGEN DECARBOXYLASE"/>
    <property type="match status" value="1"/>
</dbReference>
<keyword evidence="13" id="KW-1185">Reference proteome</keyword>
<dbReference type="Pfam" id="PF01208">
    <property type="entry name" value="URO-D"/>
    <property type="match status" value="1"/>
</dbReference>
<dbReference type="RefSeq" id="WP_379897839.1">
    <property type="nucleotide sequence ID" value="NZ_JBHRTR010000007.1"/>
</dbReference>
<evidence type="ECO:0000256" key="4">
    <source>
        <dbReference type="ARBA" id="ARBA00022793"/>
    </source>
</evidence>
<evidence type="ECO:0000259" key="11">
    <source>
        <dbReference type="PROSITE" id="PS00907"/>
    </source>
</evidence>
<protein>
    <recommendedName>
        <fullName evidence="3 7">Uroporphyrinogen decarboxylase</fullName>
        <shortName evidence="7">UPD</shortName>
        <shortName evidence="7">URO-D</shortName>
        <ecNumber evidence="3 7">4.1.1.37</ecNumber>
    </recommendedName>
</protein>
<evidence type="ECO:0000313" key="12">
    <source>
        <dbReference type="EMBL" id="MFC3226070.1"/>
    </source>
</evidence>
<evidence type="ECO:0000256" key="3">
    <source>
        <dbReference type="ARBA" id="ARBA00012288"/>
    </source>
</evidence>
<dbReference type="InterPro" id="IPR038071">
    <property type="entry name" value="UROD/MetE-like_sf"/>
</dbReference>
<feature type="binding site" evidence="7">
    <location>
        <position position="325"/>
    </location>
    <ligand>
        <name>substrate</name>
    </ligand>
</feature>
<feature type="site" description="Transition state stabilizer" evidence="7">
    <location>
        <position position="78"/>
    </location>
</feature>
<evidence type="ECO:0000256" key="1">
    <source>
        <dbReference type="ARBA" id="ARBA00004804"/>
    </source>
</evidence>
<feature type="domain" description="Uroporphyrinogen decarboxylase (URO-D)" evidence="11">
    <location>
        <begin position="142"/>
        <end position="158"/>
    </location>
</feature>
<feature type="binding site" evidence="7">
    <location>
        <begin position="28"/>
        <end position="32"/>
    </location>
    <ligand>
        <name>substrate</name>
    </ligand>
</feature>
<evidence type="ECO:0000256" key="8">
    <source>
        <dbReference type="RuleBase" id="RU000554"/>
    </source>
</evidence>
<proteinExistence type="inferred from homology"/>
<dbReference type="HAMAP" id="MF_00218">
    <property type="entry name" value="URO_D"/>
    <property type="match status" value="1"/>
</dbReference>
<dbReference type="PANTHER" id="PTHR21091">
    <property type="entry name" value="METHYLTETRAHYDROFOLATE:HOMOCYSTEINE METHYLTRANSFERASE RELATED"/>
    <property type="match status" value="1"/>
</dbReference>
<comment type="caution">
    <text evidence="12">The sequence shown here is derived from an EMBL/GenBank/DDBJ whole genome shotgun (WGS) entry which is preliminary data.</text>
</comment>
<dbReference type="Proteomes" id="UP001595528">
    <property type="component" value="Unassembled WGS sequence"/>
</dbReference>
<evidence type="ECO:0000256" key="7">
    <source>
        <dbReference type="HAMAP-Rule" id="MF_00218"/>
    </source>
</evidence>
<dbReference type="PROSITE" id="PS00907">
    <property type="entry name" value="UROD_2"/>
    <property type="match status" value="1"/>
</dbReference>
<dbReference type="InterPro" id="IPR000257">
    <property type="entry name" value="Uroporphyrinogen_deCOase"/>
</dbReference>
<dbReference type="EMBL" id="JBHRTR010000007">
    <property type="protein sequence ID" value="MFC3226070.1"/>
    <property type="molecule type" value="Genomic_DNA"/>
</dbReference>
<evidence type="ECO:0000256" key="6">
    <source>
        <dbReference type="ARBA" id="ARBA00023244"/>
    </source>
</evidence>
<reference evidence="13" key="1">
    <citation type="journal article" date="2019" name="Int. J. Syst. Evol. Microbiol.">
        <title>The Global Catalogue of Microorganisms (GCM) 10K type strain sequencing project: providing services to taxonomists for standard genome sequencing and annotation.</title>
        <authorList>
            <consortium name="The Broad Institute Genomics Platform"/>
            <consortium name="The Broad Institute Genome Sequencing Center for Infectious Disease"/>
            <person name="Wu L."/>
            <person name="Ma J."/>
        </authorList>
    </citation>
    <scope>NUCLEOTIDE SEQUENCE [LARGE SCALE GENOMIC DNA]</scope>
    <source>
        <strain evidence="13">KCTC 42964</strain>
    </source>
</reference>
<evidence type="ECO:0000256" key="2">
    <source>
        <dbReference type="ARBA" id="ARBA00009935"/>
    </source>
</evidence>
<comment type="catalytic activity">
    <reaction evidence="7 8">
        <text>uroporphyrinogen III + 4 H(+) = coproporphyrinogen III + 4 CO2</text>
        <dbReference type="Rhea" id="RHEA:19865"/>
        <dbReference type="ChEBI" id="CHEBI:15378"/>
        <dbReference type="ChEBI" id="CHEBI:16526"/>
        <dbReference type="ChEBI" id="CHEBI:57308"/>
        <dbReference type="ChEBI" id="CHEBI:57309"/>
        <dbReference type="EC" id="4.1.1.37"/>
    </reaction>
</comment>
<feature type="binding site" evidence="7">
    <location>
        <position position="154"/>
    </location>
    <ligand>
        <name>substrate</name>
    </ligand>
</feature>
<gene>
    <name evidence="7 12" type="primary">hemE</name>
    <name evidence="12" type="ORF">ACFOGJ_02455</name>
</gene>
<keyword evidence="6 7" id="KW-0627">Porphyrin biosynthesis</keyword>
<comment type="function">
    <text evidence="7">Catalyzes the decarboxylation of four acetate groups of uroporphyrinogen-III to yield coproporphyrinogen-III.</text>
</comment>
<feature type="domain" description="Uroporphyrinogen decarboxylase (URO-D)" evidence="10">
    <location>
        <begin position="23"/>
        <end position="32"/>
    </location>
</feature>
<comment type="subcellular location">
    <subcellularLocation>
        <location evidence="7">Cytoplasm</location>
    </subcellularLocation>
</comment>
<feature type="binding site" evidence="7">
    <location>
        <position position="209"/>
    </location>
    <ligand>
        <name>substrate</name>
    </ligand>
</feature>
<comment type="caution">
    <text evidence="7">Lacks conserved residue(s) required for the propagation of feature annotation.</text>
</comment>
<comment type="similarity">
    <text evidence="2 7 9">Belongs to the uroporphyrinogen decarboxylase family.</text>
</comment>